<name>A0A2G8RIK2_9RHOB</name>
<keyword evidence="1" id="KW-0732">Signal</keyword>
<dbReference type="OrthoDB" id="7791409at2"/>
<organism evidence="2 3">
    <name type="scientific">Puniceibacterium antarcticum</name>
    <dbReference type="NCBI Taxonomy" id="1206336"/>
    <lineage>
        <taxon>Bacteria</taxon>
        <taxon>Pseudomonadati</taxon>
        <taxon>Pseudomonadota</taxon>
        <taxon>Alphaproteobacteria</taxon>
        <taxon>Rhodobacterales</taxon>
        <taxon>Paracoccaceae</taxon>
        <taxon>Puniceibacterium</taxon>
    </lineage>
</organism>
<dbReference type="RefSeq" id="WP_099909782.1">
    <property type="nucleotide sequence ID" value="NZ_AWWI01000040.1"/>
</dbReference>
<feature type="signal peptide" evidence="1">
    <location>
        <begin position="1"/>
        <end position="24"/>
    </location>
</feature>
<evidence type="ECO:0008006" key="4">
    <source>
        <dbReference type="Google" id="ProtNLM"/>
    </source>
</evidence>
<reference evidence="2 3" key="1">
    <citation type="submission" date="2013-09" db="EMBL/GenBank/DDBJ databases">
        <title>Genome sequencing of Phaeobacter antarcticus sp. nov. SM1211.</title>
        <authorList>
            <person name="Zhang X.-Y."/>
            <person name="Liu C."/>
            <person name="Chen X.-L."/>
            <person name="Xie B.-B."/>
            <person name="Qin Q.-L."/>
            <person name="Rong J.-C."/>
            <person name="Zhang Y.-Z."/>
        </authorList>
    </citation>
    <scope>NUCLEOTIDE SEQUENCE [LARGE SCALE GENOMIC DNA]</scope>
    <source>
        <strain evidence="2 3">SM1211</strain>
    </source>
</reference>
<protein>
    <recommendedName>
        <fullName evidence="4">DUF2125 domain-containing protein</fullName>
    </recommendedName>
</protein>
<dbReference type="Proteomes" id="UP000231259">
    <property type="component" value="Unassembled WGS sequence"/>
</dbReference>
<comment type="caution">
    <text evidence="2">The sequence shown here is derived from an EMBL/GenBank/DDBJ whole genome shotgun (WGS) entry which is preliminary data.</text>
</comment>
<sequence length="508" mass="53224">MNRTTQLLGSSAFAALLMAAPACADVTPQQVWDDLAAYLGSTGFDVSADETTQDETLTVSDVLLSMDLPEGEGNIRFAADQIVLSDLGDGSVSVTFPAKMPITMALTPAESEPVDMVVDTTQTGLEMIVSGTPEDMVYEYSADVMGFVLSELVVDGAPVGRDEARFDIAMNTVEGKSSVALGEMREIAQELSVAEVTYDLAFNTPDAASSGVFSGRMDDLTSEGTTSLPLDLNSEDPAAMFAEGLEGEGTIAIAGGSMQFSATEAGKTTTGESSNGESQLRVSLSGDAVSYEGSTEDLALGMTTPDLPFPLAVNMAESSFNMTIPVAAADEPQDMAFGLTFGDFTMSDMLWNLFDPAKTLPRDPATVSVDLTGTVTPFVDLFDPDAIALREQTDGVPGELNTLTLNDLTVDAVGAQLKGSGDFSFDNSDLVTFDGMPAPEGTLDLTLQGANALIDRLIAMGVVAQQDAMGARMMMSMFSVPGSGEDSLKSKIEVKSNGQILANGQRIK</sequence>
<keyword evidence="3" id="KW-1185">Reference proteome</keyword>
<dbReference type="EMBL" id="AWWI01000040">
    <property type="protein sequence ID" value="PIL21397.1"/>
    <property type="molecule type" value="Genomic_DNA"/>
</dbReference>
<dbReference type="AlphaFoldDB" id="A0A2G8RIK2"/>
<dbReference type="InterPro" id="IPR018666">
    <property type="entry name" value="DUF2125"/>
</dbReference>
<dbReference type="Pfam" id="PF09898">
    <property type="entry name" value="DUF2125"/>
    <property type="match status" value="1"/>
</dbReference>
<proteinExistence type="predicted"/>
<evidence type="ECO:0000256" key="1">
    <source>
        <dbReference type="SAM" id="SignalP"/>
    </source>
</evidence>
<accession>A0A2G8RIK2</accession>
<gene>
    <name evidence="2" type="ORF">P775_04360</name>
</gene>
<feature type="chain" id="PRO_5013890065" description="DUF2125 domain-containing protein" evidence="1">
    <location>
        <begin position="25"/>
        <end position="508"/>
    </location>
</feature>
<evidence type="ECO:0000313" key="2">
    <source>
        <dbReference type="EMBL" id="PIL21397.1"/>
    </source>
</evidence>
<evidence type="ECO:0000313" key="3">
    <source>
        <dbReference type="Proteomes" id="UP000231259"/>
    </source>
</evidence>